<evidence type="ECO:0000313" key="3">
    <source>
        <dbReference type="Proteomes" id="UP000192746"/>
    </source>
</evidence>
<dbReference type="STRING" id="1185767.IIF7_18804"/>
<evidence type="ECO:0000256" key="1">
    <source>
        <dbReference type="SAM" id="SignalP"/>
    </source>
</evidence>
<feature type="signal peptide" evidence="1">
    <location>
        <begin position="1"/>
        <end position="21"/>
    </location>
</feature>
<name>A0A1Y1SYI6_9FLAO</name>
<dbReference type="RefSeq" id="WP_084843228.1">
    <property type="nucleotide sequence ID" value="NZ_ARYN01000024.1"/>
</dbReference>
<dbReference type="InterPro" id="IPR017850">
    <property type="entry name" value="Alkaline_phosphatase_core_sf"/>
</dbReference>
<dbReference type="Pfam" id="PF01663">
    <property type="entry name" value="Phosphodiest"/>
    <property type="match status" value="1"/>
</dbReference>
<dbReference type="Proteomes" id="UP000192746">
    <property type="component" value="Unassembled WGS sequence"/>
</dbReference>
<dbReference type="SUPFAM" id="SSF53649">
    <property type="entry name" value="Alkaline phosphatase-like"/>
    <property type="match status" value="1"/>
</dbReference>
<gene>
    <name evidence="2" type="ORF">IIF7_18804</name>
</gene>
<sequence length="413" mass="46960">MKFKFTSVVMMLFLLSYQLSAQEERQKEKKLVFIIVDGIAADMIPKAKTPNLDLIARDGDFTEAYVGGVKGSYSETPTISAVGYNSLLTGTWVNKHNVYGNEIKQPNYNYPTIFRLFSNDFPEKETAIFSTWEDNRTKLLGEHLVGSNFLKIGYAFDGFEKDTINFPHDPYREYIKNIDIKVAAEAAAYIKSDAPDLSWVYLEFSDDMGHGYGDSPQLYDAIAFEDQLIGQIYNSVKYRQANFNEDWLFIVTTDHGRSPQDGKHHGGQSDRERSTWIAMNKKANQYFKKQIPAIVDILPTMVSFLDIDVENSVQQEWDGISLIDKVDAMYLSAKLNGESIKLSWKALTEKDAEAKLYIARTNNVKYGANDDYELLGTALIKDGGAKFPLIKKSENYKILMVTPNHQLNTWIIN</sequence>
<evidence type="ECO:0008006" key="4">
    <source>
        <dbReference type="Google" id="ProtNLM"/>
    </source>
</evidence>
<feature type="chain" id="PRO_5013118715" description="Nucleotide pyrophosphatase" evidence="1">
    <location>
        <begin position="22"/>
        <end position="413"/>
    </location>
</feature>
<keyword evidence="3" id="KW-1185">Reference proteome</keyword>
<evidence type="ECO:0000313" key="2">
    <source>
        <dbReference type="EMBL" id="ORL43818.1"/>
    </source>
</evidence>
<dbReference type="EMBL" id="ARYN01000024">
    <property type="protein sequence ID" value="ORL43818.1"/>
    <property type="molecule type" value="Genomic_DNA"/>
</dbReference>
<dbReference type="InterPro" id="IPR002591">
    <property type="entry name" value="Phosphodiest/P_Trfase"/>
</dbReference>
<dbReference type="AlphaFoldDB" id="A0A1Y1SYI6"/>
<dbReference type="PANTHER" id="PTHR10151:SF120">
    <property type="entry name" value="BIS(5'-ADENOSYL)-TRIPHOSPHATASE"/>
    <property type="match status" value="1"/>
</dbReference>
<protein>
    <recommendedName>
        <fullName evidence="4">Nucleotide pyrophosphatase</fullName>
    </recommendedName>
</protein>
<dbReference type="OrthoDB" id="279982at2"/>
<proteinExistence type="predicted"/>
<dbReference type="Gene3D" id="3.40.720.10">
    <property type="entry name" value="Alkaline Phosphatase, subunit A"/>
    <property type="match status" value="1"/>
</dbReference>
<dbReference type="PANTHER" id="PTHR10151">
    <property type="entry name" value="ECTONUCLEOTIDE PYROPHOSPHATASE/PHOSPHODIESTERASE"/>
    <property type="match status" value="1"/>
</dbReference>
<comment type="caution">
    <text evidence="2">The sequence shown here is derived from an EMBL/GenBank/DDBJ whole genome shotgun (WGS) entry which is preliminary data.</text>
</comment>
<keyword evidence="1" id="KW-0732">Signal</keyword>
<organism evidence="2 3">
    <name type="scientific">Zunongwangia atlantica 22II14-10F7</name>
    <dbReference type="NCBI Taxonomy" id="1185767"/>
    <lineage>
        <taxon>Bacteria</taxon>
        <taxon>Pseudomonadati</taxon>
        <taxon>Bacteroidota</taxon>
        <taxon>Flavobacteriia</taxon>
        <taxon>Flavobacteriales</taxon>
        <taxon>Flavobacteriaceae</taxon>
        <taxon>Zunongwangia</taxon>
    </lineage>
</organism>
<dbReference type="GO" id="GO:0016787">
    <property type="term" value="F:hydrolase activity"/>
    <property type="evidence" value="ECO:0007669"/>
    <property type="project" value="UniProtKB-ARBA"/>
</dbReference>
<reference evidence="2 3" key="1">
    <citation type="submission" date="2013-04" db="EMBL/GenBank/DDBJ databases">
        <title>Zunongwangia sp. 22II14-10F7 Genome Sequencing.</title>
        <authorList>
            <person name="Lai Q."/>
            <person name="Shao Z."/>
        </authorList>
    </citation>
    <scope>NUCLEOTIDE SEQUENCE [LARGE SCALE GENOMIC DNA]</scope>
    <source>
        <strain evidence="2 3">22II14-10F7</strain>
    </source>
</reference>
<accession>A0A1Y1SYI6</accession>